<organism evidence="3 4">
    <name type="scientific">Paraflavisolibacter caeni</name>
    <dbReference type="NCBI Taxonomy" id="2982496"/>
    <lineage>
        <taxon>Bacteria</taxon>
        <taxon>Pseudomonadati</taxon>
        <taxon>Bacteroidota</taxon>
        <taxon>Chitinophagia</taxon>
        <taxon>Chitinophagales</taxon>
        <taxon>Chitinophagaceae</taxon>
        <taxon>Paraflavisolibacter</taxon>
    </lineage>
</organism>
<feature type="compositionally biased region" description="Basic and acidic residues" evidence="1">
    <location>
        <begin position="453"/>
        <end position="462"/>
    </location>
</feature>
<keyword evidence="2" id="KW-0472">Membrane</keyword>
<gene>
    <name evidence="3" type="ORF">OCK74_19450</name>
</gene>
<evidence type="ECO:0000313" key="3">
    <source>
        <dbReference type="EMBL" id="MCU7551307.1"/>
    </source>
</evidence>
<dbReference type="EMBL" id="JAOTIF010000019">
    <property type="protein sequence ID" value="MCU7551307.1"/>
    <property type="molecule type" value="Genomic_DNA"/>
</dbReference>
<feature type="region of interest" description="Disordered" evidence="1">
    <location>
        <begin position="442"/>
        <end position="462"/>
    </location>
</feature>
<feature type="transmembrane region" description="Helical" evidence="2">
    <location>
        <begin position="418"/>
        <end position="436"/>
    </location>
</feature>
<proteinExistence type="predicted"/>
<comment type="caution">
    <text evidence="3">The sequence shown here is derived from an EMBL/GenBank/DDBJ whole genome shotgun (WGS) entry which is preliminary data.</text>
</comment>
<feature type="transmembrane region" description="Helical" evidence="2">
    <location>
        <begin position="353"/>
        <end position="370"/>
    </location>
</feature>
<dbReference type="AlphaFoldDB" id="A0A9X2XYR3"/>
<evidence type="ECO:0000313" key="4">
    <source>
        <dbReference type="Proteomes" id="UP001155483"/>
    </source>
</evidence>
<evidence type="ECO:0000256" key="2">
    <source>
        <dbReference type="SAM" id="Phobius"/>
    </source>
</evidence>
<name>A0A9X2XYR3_9BACT</name>
<keyword evidence="2" id="KW-1133">Transmembrane helix</keyword>
<evidence type="ECO:0000256" key="1">
    <source>
        <dbReference type="SAM" id="MobiDB-lite"/>
    </source>
</evidence>
<sequence length="462" mass="53050">MQYLTIWDLFLTPIYLIVLSAIAKRQRDKRYPIGHPLREYYLKGLYLKFFGAIFIGLLYQYYYGGGDTYNYFTHSRIINSALSDSFSTWFKLITRQSVESNPELYPYVSQMQWYYDPASYTVASIAAIFGLLNGTSYMPIALLFAFFSYTGIWAMYRTFTTLYPGLYKEMAIAFLFIPSTFVWGSAIFKDTICMFGLGWMTYSTFRLFINRDFSVKNSVLLVLSFHLISVIKVYILLAFLPALSIWLLTTYSSRISSGGLRFVVKIAFIGIAAIAFLYFTQIFANELEKYSLENIAQTAATTRGWIAYVSERQEGSAYDLGEFDPSIVGMLKKFPQAVVVTLFRPFPWEARKVIMMLSALEALVFVYFTFKAFQKRGMGKTLQLIMKDPNILFCLVFSVIFAFAVGISSYNFGSLSRYKIPCLPFYAAFLMIVMNYDRISSKDSKKGNLVPDSKNERSPELI</sequence>
<feature type="transmembrane region" description="Helical" evidence="2">
    <location>
        <begin position="165"/>
        <end position="184"/>
    </location>
</feature>
<feature type="transmembrane region" description="Helical" evidence="2">
    <location>
        <begin position="260"/>
        <end position="284"/>
    </location>
</feature>
<feature type="transmembrane region" description="Helical" evidence="2">
    <location>
        <begin position="391"/>
        <end position="412"/>
    </location>
</feature>
<dbReference type="Proteomes" id="UP001155483">
    <property type="component" value="Unassembled WGS sequence"/>
</dbReference>
<reference evidence="3" key="1">
    <citation type="submission" date="2022-09" db="EMBL/GenBank/DDBJ databases">
        <authorList>
            <person name="Yuan C."/>
            <person name="Ke Z."/>
        </authorList>
    </citation>
    <scope>NUCLEOTIDE SEQUENCE</scope>
    <source>
        <strain evidence="3">LB-8</strain>
    </source>
</reference>
<protein>
    <submittedName>
        <fullName evidence="3">Uncharacterized protein</fullName>
    </submittedName>
</protein>
<reference evidence="3" key="2">
    <citation type="submission" date="2023-04" db="EMBL/GenBank/DDBJ databases">
        <title>Paracnuella aquatica gen. nov., sp. nov., a member of the family Chitinophagaceae isolated from a hot spring.</title>
        <authorList>
            <person name="Wang C."/>
        </authorList>
    </citation>
    <scope>NUCLEOTIDE SEQUENCE</scope>
    <source>
        <strain evidence="3">LB-8</strain>
    </source>
</reference>
<feature type="transmembrane region" description="Helical" evidence="2">
    <location>
        <begin position="113"/>
        <end position="133"/>
    </location>
</feature>
<accession>A0A9X2XYR3</accession>
<dbReference type="RefSeq" id="WP_279298746.1">
    <property type="nucleotide sequence ID" value="NZ_JAOTIF010000019.1"/>
</dbReference>
<keyword evidence="4" id="KW-1185">Reference proteome</keyword>
<feature type="transmembrane region" description="Helical" evidence="2">
    <location>
        <begin position="44"/>
        <end position="62"/>
    </location>
</feature>
<keyword evidence="2" id="KW-0812">Transmembrane</keyword>
<feature type="transmembrane region" description="Helical" evidence="2">
    <location>
        <begin position="6"/>
        <end position="23"/>
    </location>
</feature>
<feature type="transmembrane region" description="Helical" evidence="2">
    <location>
        <begin position="221"/>
        <end position="248"/>
    </location>
</feature>